<comment type="caution">
    <text evidence="5">The sequence shown here is derived from an EMBL/GenBank/DDBJ whole genome shotgun (WGS) entry which is preliminary data.</text>
</comment>
<keyword evidence="3" id="KW-0804">Transcription</keyword>
<dbReference type="RefSeq" id="WP_144014621.1">
    <property type="nucleotide sequence ID" value="NZ_VKDI01000010.1"/>
</dbReference>
<dbReference type="SUPFAM" id="SSF48008">
    <property type="entry name" value="GntR ligand-binding domain-like"/>
    <property type="match status" value="1"/>
</dbReference>
<protein>
    <submittedName>
        <fullName evidence="5">GntR family transcriptional regulator</fullName>
    </submittedName>
</protein>
<dbReference type="PANTHER" id="PTHR43537:SF24">
    <property type="entry name" value="GLUCONATE OPERON TRANSCRIPTIONAL REPRESSOR"/>
    <property type="match status" value="1"/>
</dbReference>
<keyword evidence="2" id="KW-0238">DNA-binding</keyword>
<feature type="domain" description="HTH gntR-type" evidence="4">
    <location>
        <begin position="12"/>
        <end position="79"/>
    </location>
</feature>
<proteinExistence type="predicted"/>
<dbReference type="SUPFAM" id="SSF46785">
    <property type="entry name" value="Winged helix' DNA-binding domain"/>
    <property type="match status" value="1"/>
</dbReference>
<evidence type="ECO:0000313" key="6">
    <source>
        <dbReference type="Proteomes" id="UP000316859"/>
    </source>
</evidence>
<dbReference type="InterPro" id="IPR008920">
    <property type="entry name" value="TF_FadR/GntR_C"/>
</dbReference>
<dbReference type="Proteomes" id="UP000316859">
    <property type="component" value="Unassembled WGS sequence"/>
</dbReference>
<dbReference type="PANTHER" id="PTHR43537">
    <property type="entry name" value="TRANSCRIPTIONAL REGULATOR, GNTR FAMILY"/>
    <property type="match status" value="1"/>
</dbReference>
<name>A0ABY3CUF1_9CORY</name>
<dbReference type="Pfam" id="PF00392">
    <property type="entry name" value="GntR"/>
    <property type="match status" value="1"/>
</dbReference>
<dbReference type="InterPro" id="IPR036390">
    <property type="entry name" value="WH_DNA-bd_sf"/>
</dbReference>
<dbReference type="Gene3D" id="1.20.120.530">
    <property type="entry name" value="GntR ligand-binding domain-like"/>
    <property type="match status" value="1"/>
</dbReference>
<reference evidence="5 6" key="1">
    <citation type="submission" date="2019-07" db="EMBL/GenBank/DDBJ databases">
        <title>Draft genome of C. aurimucosum strain 2299.</title>
        <authorList>
            <person name="Pacheco L.G.C."/>
            <person name="Aguiar E.R.G.R."/>
            <person name="Santos C.S."/>
            <person name="Rocha D.J.P.G."/>
            <person name="Sant'Anna L.O."/>
            <person name="Mattos-Guaraldi A.L."/>
            <person name="Santos L.S."/>
        </authorList>
    </citation>
    <scope>NUCLEOTIDE SEQUENCE [LARGE SCALE GENOMIC DNA]</scope>
    <source>
        <strain evidence="5 6">2299</strain>
    </source>
</reference>
<keyword evidence="1" id="KW-0805">Transcription regulation</keyword>
<dbReference type="EMBL" id="VKDI01000010">
    <property type="protein sequence ID" value="TRX49302.1"/>
    <property type="molecule type" value="Genomic_DNA"/>
</dbReference>
<dbReference type="PRINTS" id="PR00035">
    <property type="entry name" value="HTHGNTR"/>
</dbReference>
<dbReference type="SMART" id="SM00345">
    <property type="entry name" value="HTH_GNTR"/>
    <property type="match status" value="1"/>
</dbReference>
<evidence type="ECO:0000256" key="3">
    <source>
        <dbReference type="ARBA" id="ARBA00023163"/>
    </source>
</evidence>
<evidence type="ECO:0000259" key="4">
    <source>
        <dbReference type="PROSITE" id="PS50949"/>
    </source>
</evidence>
<dbReference type="InterPro" id="IPR036388">
    <property type="entry name" value="WH-like_DNA-bd_sf"/>
</dbReference>
<dbReference type="PROSITE" id="PS50949">
    <property type="entry name" value="HTH_GNTR"/>
    <property type="match status" value="1"/>
</dbReference>
<sequence length="219" mass="24398">MHASCIHAKDKVPAAERAYDHLKRRIIDDDIDDSEMLSEAALAAELGMSRTPVREAFLRLEVEGFLKLYPKRGALVVPISPREIREVYEARLLVDENSARHICGLSAEERSLIADVLVATIDEQKAALDAGDLGTYTQLDAKFHQTIMDNGGNRLLAHLGHTLRERQHRFTATAIGRSVEKARGFVAQHALLADALRTGDIDTYLTELHSHLNSSRKQL</sequence>
<dbReference type="InterPro" id="IPR000524">
    <property type="entry name" value="Tscrpt_reg_HTH_GntR"/>
</dbReference>
<organism evidence="5 6">
    <name type="scientific">Corynebacterium guaraldiae</name>
    <dbReference type="NCBI Taxonomy" id="3051103"/>
    <lineage>
        <taxon>Bacteria</taxon>
        <taxon>Bacillati</taxon>
        <taxon>Actinomycetota</taxon>
        <taxon>Actinomycetes</taxon>
        <taxon>Mycobacteriales</taxon>
        <taxon>Corynebacteriaceae</taxon>
        <taxon>Corynebacterium</taxon>
    </lineage>
</organism>
<evidence type="ECO:0000256" key="2">
    <source>
        <dbReference type="ARBA" id="ARBA00023125"/>
    </source>
</evidence>
<accession>A0ABY3CUF1</accession>
<dbReference type="Gene3D" id="1.10.10.10">
    <property type="entry name" value="Winged helix-like DNA-binding domain superfamily/Winged helix DNA-binding domain"/>
    <property type="match status" value="1"/>
</dbReference>
<gene>
    <name evidence="5" type="ORF">FNY88_05580</name>
</gene>
<evidence type="ECO:0000313" key="5">
    <source>
        <dbReference type="EMBL" id="TRX49302.1"/>
    </source>
</evidence>
<evidence type="ECO:0000256" key="1">
    <source>
        <dbReference type="ARBA" id="ARBA00023015"/>
    </source>
</evidence>
<keyword evidence="6" id="KW-1185">Reference proteome</keyword>
<dbReference type="Pfam" id="PF07729">
    <property type="entry name" value="FCD"/>
    <property type="match status" value="1"/>
</dbReference>
<dbReference type="InterPro" id="IPR011711">
    <property type="entry name" value="GntR_C"/>
</dbReference>
<dbReference type="SMART" id="SM00895">
    <property type="entry name" value="FCD"/>
    <property type="match status" value="1"/>
</dbReference>